<sequence length="204" mass="22037">MKTQLIALPALLLATSALAADGAPAVDTARVEKTVASSFKNLPEGWDERLKQDDAQRICTETRNQPSEEQADKILAAEKAKVQMPADGKVLGDWKAGEKVAQNGRGFQFSDPAGTEAGGNCYACHQLDPKETSYGTLGPSLKGYGKVFKYSEDAAKATYAKIYDAQSVLACSNMPRFGSNHVLNEKQMKDVTAYLFDPESPVNK</sequence>
<dbReference type="InterPro" id="IPR009056">
    <property type="entry name" value="Cyt_c-like_dom"/>
</dbReference>
<dbReference type="SUPFAM" id="SSF46626">
    <property type="entry name" value="Cytochrome c"/>
    <property type="match status" value="1"/>
</dbReference>
<dbReference type="AlphaFoldDB" id="A0A2W5M4P9"/>
<feature type="domain" description="Cytochrome c" evidence="6">
    <location>
        <begin position="92"/>
        <end position="199"/>
    </location>
</feature>
<dbReference type="GO" id="GO:0020037">
    <property type="term" value="F:heme binding"/>
    <property type="evidence" value="ECO:0007669"/>
    <property type="project" value="InterPro"/>
</dbReference>
<keyword evidence="5" id="KW-0732">Signal</keyword>
<dbReference type="Gene3D" id="1.10.760.10">
    <property type="entry name" value="Cytochrome c-like domain"/>
    <property type="match status" value="1"/>
</dbReference>
<dbReference type="Pfam" id="PF00034">
    <property type="entry name" value="Cytochrom_C"/>
    <property type="match status" value="1"/>
</dbReference>
<evidence type="ECO:0000256" key="5">
    <source>
        <dbReference type="SAM" id="SignalP"/>
    </source>
</evidence>
<feature type="signal peptide" evidence="5">
    <location>
        <begin position="1"/>
        <end position="19"/>
    </location>
</feature>
<evidence type="ECO:0000256" key="2">
    <source>
        <dbReference type="ARBA" id="ARBA00022723"/>
    </source>
</evidence>
<dbReference type="InterPro" id="IPR036909">
    <property type="entry name" value="Cyt_c-like_dom_sf"/>
</dbReference>
<evidence type="ECO:0000256" key="3">
    <source>
        <dbReference type="ARBA" id="ARBA00023004"/>
    </source>
</evidence>
<dbReference type="PROSITE" id="PS51007">
    <property type="entry name" value="CYTC"/>
    <property type="match status" value="1"/>
</dbReference>
<gene>
    <name evidence="7" type="primary">soxX</name>
    <name evidence="7" type="ORF">DI565_16230</name>
</gene>
<evidence type="ECO:0000256" key="1">
    <source>
        <dbReference type="ARBA" id="ARBA00022617"/>
    </source>
</evidence>
<dbReference type="NCBIfam" id="TIGR04485">
    <property type="entry name" value="thiosulf_SoxX"/>
    <property type="match status" value="1"/>
</dbReference>
<dbReference type="InterPro" id="IPR030999">
    <property type="entry name" value="Thiosulf_SoxX"/>
</dbReference>
<evidence type="ECO:0000256" key="4">
    <source>
        <dbReference type="PROSITE-ProRule" id="PRU00433"/>
    </source>
</evidence>
<name>A0A2W5M4P9_ANCNO</name>
<keyword evidence="1 4" id="KW-0349">Heme</keyword>
<feature type="chain" id="PRO_5015862171" evidence="5">
    <location>
        <begin position="20"/>
        <end position="204"/>
    </location>
</feature>
<dbReference type="Proteomes" id="UP000249577">
    <property type="component" value="Unassembled WGS sequence"/>
</dbReference>
<keyword evidence="3 4" id="KW-0408">Iron</keyword>
<protein>
    <submittedName>
        <fullName evidence="7">Sulfur oxidation c-type cytochrome SoxX</fullName>
    </submittedName>
</protein>
<dbReference type="GO" id="GO:0009055">
    <property type="term" value="F:electron transfer activity"/>
    <property type="evidence" value="ECO:0007669"/>
    <property type="project" value="InterPro"/>
</dbReference>
<proteinExistence type="predicted"/>
<accession>A0A2W5M4P9</accession>
<dbReference type="InterPro" id="IPR016823">
    <property type="entry name" value="Thiosulf_SoxX_II"/>
</dbReference>
<comment type="caution">
    <text evidence="7">The sequence shown here is derived from an EMBL/GenBank/DDBJ whole genome shotgun (WGS) entry which is preliminary data.</text>
</comment>
<dbReference type="GO" id="GO:0046872">
    <property type="term" value="F:metal ion binding"/>
    <property type="evidence" value="ECO:0007669"/>
    <property type="project" value="UniProtKB-KW"/>
</dbReference>
<evidence type="ECO:0000259" key="6">
    <source>
        <dbReference type="PROSITE" id="PS51007"/>
    </source>
</evidence>
<evidence type="ECO:0000313" key="8">
    <source>
        <dbReference type="Proteomes" id="UP000249577"/>
    </source>
</evidence>
<evidence type="ECO:0000313" key="7">
    <source>
        <dbReference type="EMBL" id="PZQ12373.1"/>
    </source>
</evidence>
<dbReference type="PIRSF" id="PIRSF024608">
    <property type="entry name" value="UCP024608"/>
    <property type="match status" value="1"/>
</dbReference>
<keyword evidence="2 4" id="KW-0479">Metal-binding</keyword>
<dbReference type="EMBL" id="QFPN01000009">
    <property type="protein sequence ID" value="PZQ12373.1"/>
    <property type="molecule type" value="Genomic_DNA"/>
</dbReference>
<reference evidence="7 8" key="1">
    <citation type="submission" date="2017-08" db="EMBL/GenBank/DDBJ databases">
        <title>Infants hospitalized years apart are colonized by the same room-sourced microbial strains.</title>
        <authorList>
            <person name="Brooks B."/>
            <person name="Olm M.R."/>
            <person name="Firek B.A."/>
            <person name="Baker R."/>
            <person name="Thomas B.C."/>
            <person name="Morowitz M.J."/>
            <person name="Banfield J.F."/>
        </authorList>
    </citation>
    <scope>NUCLEOTIDE SEQUENCE [LARGE SCALE GENOMIC DNA]</scope>
    <source>
        <strain evidence="7">S2_005_003_R2_43</strain>
    </source>
</reference>
<organism evidence="7 8">
    <name type="scientific">Ancylobacter novellus</name>
    <name type="common">Thiobacillus novellus</name>
    <dbReference type="NCBI Taxonomy" id="921"/>
    <lineage>
        <taxon>Bacteria</taxon>
        <taxon>Pseudomonadati</taxon>
        <taxon>Pseudomonadota</taxon>
        <taxon>Alphaproteobacteria</taxon>
        <taxon>Hyphomicrobiales</taxon>
        <taxon>Xanthobacteraceae</taxon>
        <taxon>Ancylobacter</taxon>
    </lineage>
</organism>